<evidence type="ECO:0000256" key="6">
    <source>
        <dbReference type="ARBA" id="ARBA00023157"/>
    </source>
</evidence>
<gene>
    <name evidence="14" type="ORF">TR102418</name>
</gene>
<dbReference type="FunFam" id="2.10.25.10:FF:000173">
    <property type="entry name" value="Neurogenic locus notch protein 2"/>
    <property type="match status" value="1"/>
</dbReference>
<feature type="disulfide bond" evidence="8">
    <location>
        <begin position="349"/>
        <end position="358"/>
    </location>
</feature>
<dbReference type="GO" id="GO:0030154">
    <property type="term" value="P:cell differentiation"/>
    <property type="evidence" value="ECO:0007669"/>
    <property type="project" value="UniProtKB-KW"/>
</dbReference>
<feature type="disulfide bond" evidence="8">
    <location>
        <begin position="286"/>
        <end position="295"/>
    </location>
</feature>
<dbReference type="PROSITE" id="PS00022">
    <property type="entry name" value="EGF_1"/>
    <property type="match status" value="2"/>
</dbReference>
<proteinExistence type="predicted"/>
<evidence type="ECO:0000256" key="7">
    <source>
        <dbReference type="ARBA" id="ARBA00023180"/>
    </source>
</evidence>
<accession>A0A0X3P0Y6</accession>
<dbReference type="PROSITE" id="PS01186">
    <property type="entry name" value="EGF_2"/>
    <property type="match status" value="1"/>
</dbReference>
<keyword evidence="7" id="KW-0325">Glycoprotein</keyword>
<dbReference type="PROSITE" id="PS50026">
    <property type="entry name" value="EGF_3"/>
    <property type="match status" value="2"/>
</dbReference>
<comment type="subcellular location">
    <subcellularLocation>
        <location evidence="10">Membrane</location>
        <topology evidence="10">Single-pass type I membrane protein</topology>
    </subcellularLocation>
</comment>
<evidence type="ECO:0000259" key="12">
    <source>
        <dbReference type="PROSITE" id="PS50026"/>
    </source>
</evidence>
<keyword evidence="3 10" id="KW-0732">Signal</keyword>
<evidence type="ECO:0000256" key="5">
    <source>
        <dbReference type="ARBA" id="ARBA00022782"/>
    </source>
</evidence>
<comment type="function">
    <text evidence="10">Putative Notch ligand involved in the mediation of Notch signaling.</text>
</comment>
<evidence type="ECO:0000256" key="1">
    <source>
        <dbReference type="ARBA" id="ARBA00022473"/>
    </source>
</evidence>
<feature type="domain" description="DSL" evidence="13">
    <location>
        <begin position="175"/>
        <end position="216"/>
    </location>
</feature>
<evidence type="ECO:0000256" key="2">
    <source>
        <dbReference type="ARBA" id="ARBA00022536"/>
    </source>
</evidence>
<feature type="domain" description="EGF-like" evidence="12">
    <location>
        <begin position="257"/>
        <end position="296"/>
    </location>
</feature>
<dbReference type="SMART" id="SM00051">
    <property type="entry name" value="DSL"/>
    <property type="match status" value="1"/>
</dbReference>
<keyword evidence="6 8" id="KW-1015">Disulfide bond</keyword>
<keyword evidence="10 11" id="KW-1133">Transmembrane helix</keyword>
<dbReference type="CDD" id="cd00054">
    <property type="entry name" value="EGF_CA"/>
    <property type="match status" value="1"/>
</dbReference>
<dbReference type="Pfam" id="PF00008">
    <property type="entry name" value="EGF"/>
    <property type="match status" value="1"/>
</dbReference>
<sequence length="401" mass="44605">MGSFKLSLLLCGSSAPLLIGLLFYAGAQSVPARLILELFYVNPWDNAKDGWCDIMPHDRKCDVFFKICIWNGNIFSPSTCDLAEVTTPTFDESKSVRFEGENHIQILLRKKPPPIIRLRVEAWDRDHMSSHDQIASFVSEAISLNSEVPFRAVNLVKIDHTQSNQDVVVGLSLKLECSMHYYGNLCETYCKSDFKSYLCDSQGNYVCYPGFKGPQCNEKDYCYFEPCPPQSVCTNNPEGDGRTCFCNGGSGPECYEVRDVCNPSPCQNGGSCQKTGPHGQQFVCQCKGHWYGPICNEQYSSCQAALNILKLKASAKGEGAWNDSANISVCANGGTCVDHPTEFSHKCECLSGWKGENCEIPDWTRTICLSIFLPLLLVCCVLLIILCAHRRKTNRSVSGYF</sequence>
<keyword evidence="10 11" id="KW-0812">Transmembrane</keyword>
<dbReference type="GO" id="GO:0045197">
    <property type="term" value="P:establishment or maintenance of epithelial cell apical/basal polarity"/>
    <property type="evidence" value="ECO:0007669"/>
    <property type="project" value="TreeGrafter"/>
</dbReference>
<evidence type="ECO:0000256" key="11">
    <source>
        <dbReference type="SAM" id="Phobius"/>
    </source>
</evidence>
<dbReference type="AlphaFoldDB" id="A0A0X3P0Y6"/>
<evidence type="ECO:0000256" key="4">
    <source>
        <dbReference type="ARBA" id="ARBA00022737"/>
    </source>
</evidence>
<name>A0A0X3P0Y6_SCHSO</name>
<keyword evidence="2 8" id="KW-0245">EGF-like domain</keyword>
<comment type="caution">
    <text evidence="8">Lacks conserved residue(s) required for the propagation of feature annotation.</text>
</comment>
<feature type="domain" description="EGF-like" evidence="12">
    <location>
        <begin position="321"/>
        <end position="359"/>
    </location>
</feature>
<evidence type="ECO:0000259" key="13">
    <source>
        <dbReference type="PROSITE" id="PS51051"/>
    </source>
</evidence>
<keyword evidence="1 10" id="KW-0217">Developmental protein</keyword>
<evidence type="ECO:0000256" key="8">
    <source>
        <dbReference type="PROSITE-ProRule" id="PRU00076"/>
    </source>
</evidence>
<feature type="disulfide bond" evidence="9">
    <location>
        <begin position="207"/>
        <end position="216"/>
    </location>
</feature>
<dbReference type="InterPro" id="IPR051022">
    <property type="entry name" value="Notch_Cell-Fate_Det"/>
</dbReference>
<dbReference type="PANTHER" id="PTHR24049">
    <property type="entry name" value="CRUMBS FAMILY MEMBER"/>
    <property type="match status" value="1"/>
</dbReference>
<keyword evidence="4 10" id="KW-0677">Repeat</keyword>
<dbReference type="GO" id="GO:0007154">
    <property type="term" value="P:cell communication"/>
    <property type="evidence" value="ECO:0007669"/>
    <property type="project" value="InterPro"/>
</dbReference>
<dbReference type="GO" id="GO:0032991">
    <property type="term" value="C:protein-containing complex"/>
    <property type="evidence" value="ECO:0007669"/>
    <property type="project" value="TreeGrafter"/>
</dbReference>
<evidence type="ECO:0000256" key="3">
    <source>
        <dbReference type="ARBA" id="ARBA00022729"/>
    </source>
</evidence>
<dbReference type="InterPro" id="IPR001774">
    <property type="entry name" value="DSL"/>
</dbReference>
<protein>
    <recommendedName>
        <fullName evidence="10">Delta-like protein</fullName>
    </recommendedName>
</protein>
<dbReference type="PANTHER" id="PTHR24049:SF22">
    <property type="entry name" value="DROSOPHILA CRUMBS HOMOLOG"/>
    <property type="match status" value="1"/>
</dbReference>
<reference evidence="14" key="1">
    <citation type="submission" date="2016-01" db="EMBL/GenBank/DDBJ databases">
        <title>Reference transcriptome for the parasite Schistocephalus solidus: insights into the molecular evolution of parasitism.</title>
        <authorList>
            <person name="Hebert F.O."/>
            <person name="Grambauer S."/>
            <person name="Barber I."/>
            <person name="Landry C.R."/>
            <person name="Aubin-Horth N."/>
        </authorList>
    </citation>
    <scope>NUCLEOTIDE SEQUENCE</scope>
</reference>
<feature type="disulfide bond" evidence="9">
    <location>
        <begin position="177"/>
        <end position="186"/>
    </location>
</feature>
<dbReference type="Gene3D" id="2.10.25.10">
    <property type="entry name" value="Laminin"/>
    <property type="match status" value="2"/>
</dbReference>
<dbReference type="SUPFAM" id="SSF57196">
    <property type="entry name" value="EGF/Laminin"/>
    <property type="match status" value="2"/>
</dbReference>
<evidence type="ECO:0000256" key="10">
    <source>
        <dbReference type="RuleBase" id="RU280815"/>
    </source>
</evidence>
<dbReference type="GO" id="GO:0007157">
    <property type="term" value="P:heterophilic cell-cell adhesion via plasma membrane cell adhesion molecules"/>
    <property type="evidence" value="ECO:0007669"/>
    <property type="project" value="TreeGrafter"/>
</dbReference>
<dbReference type="Gene3D" id="2.10.25.140">
    <property type="match status" value="1"/>
</dbReference>
<dbReference type="Pfam" id="PF01414">
    <property type="entry name" value="DSL"/>
    <property type="match status" value="1"/>
</dbReference>
<dbReference type="EMBL" id="GEEE01017727">
    <property type="protein sequence ID" value="JAP45498.1"/>
    <property type="molecule type" value="Transcribed_RNA"/>
</dbReference>
<evidence type="ECO:0000256" key="9">
    <source>
        <dbReference type="PROSITE-ProRule" id="PRU00377"/>
    </source>
</evidence>
<keyword evidence="5" id="KW-0221">Differentiation</keyword>
<dbReference type="InterPro" id="IPR000742">
    <property type="entry name" value="EGF"/>
</dbReference>
<evidence type="ECO:0000313" key="14">
    <source>
        <dbReference type="EMBL" id="JAP45498.1"/>
    </source>
</evidence>
<dbReference type="SMART" id="SM00181">
    <property type="entry name" value="EGF"/>
    <property type="match status" value="3"/>
</dbReference>
<organism evidence="14">
    <name type="scientific">Schistocephalus solidus</name>
    <name type="common">Tapeworm</name>
    <dbReference type="NCBI Taxonomy" id="70667"/>
    <lineage>
        <taxon>Eukaryota</taxon>
        <taxon>Metazoa</taxon>
        <taxon>Spiralia</taxon>
        <taxon>Lophotrochozoa</taxon>
        <taxon>Platyhelminthes</taxon>
        <taxon>Cestoda</taxon>
        <taxon>Eucestoda</taxon>
        <taxon>Diphyllobothriidea</taxon>
        <taxon>Diphyllobothriidae</taxon>
        <taxon>Schistocephalus</taxon>
    </lineage>
</organism>
<feature type="disulfide bond" evidence="8">
    <location>
        <begin position="330"/>
        <end position="347"/>
    </location>
</feature>
<keyword evidence="10 11" id="KW-0472">Membrane</keyword>
<feature type="transmembrane region" description="Helical" evidence="11">
    <location>
        <begin position="369"/>
        <end position="388"/>
    </location>
</feature>
<dbReference type="PROSITE" id="PS51051">
    <property type="entry name" value="DSL"/>
    <property type="match status" value="1"/>
</dbReference>
<dbReference type="GO" id="GO:0005886">
    <property type="term" value="C:plasma membrane"/>
    <property type="evidence" value="ECO:0007669"/>
    <property type="project" value="TreeGrafter"/>
</dbReference>